<feature type="transmembrane region" description="Helical" evidence="1">
    <location>
        <begin position="133"/>
        <end position="153"/>
    </location>
</feature>
<keyword evidence="1" id="KW-0472">Membrane</keyword>
<feature type="transmembrane region" description="Helical" evidence="1">
    <location>
        <begin position="47"/>
        <end position="65"/>
    </location>
</feature>
<evidence type="ECO:0000313" key="3">
    <source>
        <dbReference type="Proteomes" id="UP001500454"/>
    </source>
</evidence>
<dbReference type="RefSeq" id="WP_345226500.1">
    <property type="nucleotide sequence ID" value="NZ_BAABHA010000011.1"/>
</dbReference>
<protein>
    <recommendedName>
        <fullName evidence="4">DUF2269 domain-containing protein</fullName>
    </recommendedName>
</protein>
<reference evidence="3" key="1">
    <citation type="journal article" date="2019" name="Int. J. Syst. Evol. Microbiol.">
        <title>The Global Catalogue of Microorganisms (GCM) 10K type strain sequencing project: providing services to taxonomists for standard genome sequencing and annotation.</title>
        <authorList>
            <consortium name="The Broad Institute Genomics Platform"/>
            <consortium name="The Broad Institute Genome Sequencing Center for Infectious Disease"/>
            <person name="Wu L."/>
            <person name="Ma J."/>
        </authorList>
    </citation>
    <scope>NUCLEOTIDE SEQUENCE [LARGE SCALE GENOMIC DNA]</scope>
    <source>
        <strain evidence="3">JCM 17924</strain>
    </source>
</reference>
<feature type="transmembrane region" description="Helical" evidence="1">
    <location>
        <begin position="12"/>
        <end position="35"/>
    </location>
</feature>
<evidence type="ECO:0000256" key="1">
    <source>
        <dbReference type="SAM" id="Phobius"/>
    </source>
</evidence>
<dbReference type="Proteomes" id="UP001500454">
    <property type="component" value="Unassembled WGS sequence"/>
</dbReference>
<accession>A0ABP8JCE7</accession>
<feature type="transmembrane region" description="Helical" evidence="1">
    <location>
        <begin position="188"/>
        <end position="208"/>
    </location>
</feature>
<name>A0ABP8JCE7_9BACT</name>
<proteinExistence type="predicted"/>
<evidence type="ECO:0000313" key="2">
    <source>
        <dbReference type="EMBL" id="GAA4388624.1"/>
    </source>
</evidence>
<keyword evidence="3" id="KW-1185">Reference proteome</keyword>
<keyword evidence="1" id="KW-1133">Transmembrane helix</keyword>
<gene>
    <name evidence="2" type="ORF">GCM10023186_35320</name>
</gene>
<dbReference type="EMBL" id="BAABHA010000011">
    <property type="protein sequence ID" value="GAA4388624.1"/>
    <property type="molecule type" value="Genomic_DNA"/>
</dbReference>
<keyword evidence="1" id="KW-0812">Transmembrane</keyword>
<feature type="transmembrane region" description="Helical" evidence="1">
    <location>
        <begin position="85"/>
        <end position="104"/>
    </location>
</feature>
<comment type="caution">
    <text evidence="2">The sequence shown here is derived from an EMBL/GenBank/DDBJ whole genome shotgun (WGS) entry which is preliminary data.</text>
</comment>
<sequence>MTFSPPLRKFVLTAHITFSVGWLGAVAAFLALAIAGLTSEDPQLVRAAYLAMGLSGWFVIVPSSLGSLATGVVQALGTPWGLFKHYWVLVKLMLTVGATLLLLLHMQPVTYLAEVAAKTDLSTTDLRGLRLQLLADAVAALVVLLAATAISVYKPWGRIGQWRLQKQAHTQAVAAGQATALPTLWGRYLLIAGLVLLLLFVVGKHLLIGGMSHH</sequence>
<evidence type="ECO:0008006" key="4">
    <source>
        <dbReference type="Google" id="ProtNLM"/>
    </source>
</evidence>
<organism evidence="2 3">
    <name type="scientific">Hymenobacter koreensis</name>
    <dbReference type="NCBI Taxonomy" id="1084523"/>
    <lineage>
        <taxon>Bacteria</taxon>
        <taxon>Pseudomonadati</taxon>
        <taxon>Bacteroidota</taxon>
        <taxon>Cytophagia</taxon>
        <taxon>Cytophagales</taxon>
        <taxon>Hymenobacteraceae</taxon>
        <taxon>Hymenobacter</taxon>
    </lineage>
</organism>